<evidence type="ECO:0000259" key="1">
    <source>
        <dbReference type="Pfam" id="PF05699"/>
    </source>
</evidence>
<protein>
    <recommendedName>
        <fullName evidence="1">HAT C-terminal dimerisation domain-containing protein</fullName>
    </recommendedName>
</protein>
<dbReference type="InterPro" id="IPR012337">
    <property type="entry name" value="RNaseH-like_sf"/>
</dbReference>
<accession>A0A0A9DZG8</accession>
<feature type="domain" description="HAT C-terminal dimerisation" evidence="1">
    <location>
        <begin position="3"/>
        <end position="66"/>
    </location>
</feature>
<proteinExistence type="predicted"/>
<dbReference type="PANTHER" id="PTHR23272">
    <property type="entry name" value="BED FINGER-RELATED"/>
    <property type="match status" value="1"/>
</dbReference>
<dbReference type="PANTHER" id="PTHR23272:SF181">
    <property type="entry name" value="OS01G0802400 PROTEIN"/>
    <property type="match status" value="1"/>
</dbReference>
<reference evidence="2" key="1">
    <citation type="submission" date="2014-09" db="EMBL/GenBank/DDBJ databases">
        <authorList>
            <person name="Magalhaes I.L.F."/>
            <person name="Oliveira U."/>
            <person name="Santos F.R."/>
            <person name="Vidigal T.H.D.A."/>
            <person name="Brescovit A.D."/>
            <person name="Santos A.J."/>
        </authorList>
    </citation>
    <scope>NUCLEOTIDE SEQUENCE</scope>
    <source>
        <tissue evidence="2">Shoot tissue taken approximately 20 cm above the soil surface</tissue>
    </source>
</reference>
<dbReference type="InterPro" id="IPR008906">
    <property type="entry name" value="HATC_C_dom"/>
</dbReference>
<dbReference type="EMBL" id="GBRH01208778">
    <property type="protein sequence ID" value="JAD89117.1"/>
    <property type="molecule type" value="Transcribed_RNA"/>
</dbReference>
<dbReference type="AlphaFoldDB" id="A0A0A9DZG8"/>
<organism evidence="2">
    <name type="scientific">Arundo donax</name>
    <name type="common">Giant reed</name>
    <name type="synonym">Donax arundinaceus</name>
    <dbReference type="NCBI Taxonomy" id="35708"/>
    <lineage>
        <taxon>Eukaryota</taxon>
        <taxon>Viridiplantae</taxon>
        <taxon>Streptophyta</taxon>
        <taxon>Embryophyta</taxon>
        <taxon>Tracheophyta</taxon>
        <taxon>Spermatophyta</taxon>
        <taxon>Magnoliopsida</taxon>
        <taxon>Liliopsida</taxon>
        <taxon>Poales</taxon>
        <taxon>Poaceae</taxon>
        <taxon>PACMAD clade</taxon>
        <taxon>Arundinoideae</taxon>
        <taxon>Arundineae</taxon>
        <taxon>Arundo</taxon>
    </lineage>
</organism>
<sequence length="74" mass="8248">MSMVWWKRHADKFPVLSVMARDFLAIPLSTIASESVLSCGGRILGDARSSLSPETLEALVCTKDWLCPDRDHDD</sequence>
<evidence type="ECO:0000313" key="2">
    <source>
        <dbReference type="EMBL" id="JAD89117.1"/>
    </source>
</evidence>
<dbReference type="SUPFAM" id="SSF53098">
    <property type="entry name" value="Ribonuclease H-like"/>
    <property type="match status" value="1"/>
</dbReference>
<reference evidence="2" key="2">
    <citation type="journal article" date="2015" name="Data Brief">
        <title>Shoot transcriptome of the giant reed, Arundo donax.</title>
        <authorList>
            <person name="Barrero R.A."/>
            <person name="Guerrero F.D."/>
            <person name="Moolhuijzen P."/>
            <person name="Goolsby J.A."/>
            <person name="Tidwell J."/>
            <person name="Bellgard S.E."/>
            <person name="Bellgard M.I."/>
        </authorList>
    </citation>
    <scope>NUCLEOTIDE SEQUENCE</scope>
    <source>
        <tissue evidence="2">Shoot tissue taken approximately 20 cm above the soil surface</tissue>
    </source>
</reference>
<dbReference type="GO" id="GO:0046983">
    <property type="term" value="F:protein dimerization activity"/>
    <property type="evidence" value="ECO:0007669"/>
    <property type="project" value="InterPro"/>
</dbReference>
<name>A0A0A9DZG8_ARUDO</name>
<dbReference type="Pfam" id="PF05699">
    <property type="entry name" value="Dimer_Tnp_hAT"/>
    <property type="match status" value="1"/>
</dbReference>